<dbReference type="EMBL" id="CAJVQC010074821">
    <property type="protein sequence ID" value="CAG8813329.1"/>
    <property type="molecule type" value="Genomic_DNA"/>
</dbReference>
<protein>
    <submittedName>
        <fullName evidence="1">36244_t:CDS:1</fullName>
    </submittedName>
</protein>
<evidence type="ECO:0000313" key="1">
    <source>
        <dbReference type="EMBL" id="CAG8813329.1"/>
    </source>
</evidence>
<evidence type="ECO:0000313" key="2">
    <source>
        <dbReference type="Proteomes" id="UP000789920"/>
    </source>
</evidence>
<comment type="caution">
    <text evidence="1">The sequence shown here is derived from an EMBL/GenBank/DDBJ whole genome shotgun (WGS) entry which is preliminary data.</text>
</comment>
<sequence length="50" mass="5820">FNSVNENNETVSQPQRRKIENPALEELLRNIMLIEIVKNLLKNTNLEISV</sequence>
<accession>A0ACA9RWE0</accession>
<proteinExistence type="predicted"/>
<name>A0ACA9RWE0_9GLOM</name>
<reference evidence="1" key="1">
    <citation type="submission" date="2021-06" db="EMBL/GenBank/DDBJ databases">
        <authorList>
            <person name="Kallberg Y."/>
            <person name="Tangrot J."/>
            <person name="Rosling A."/>
        </authorList>
    </citation>
    <scope>NUCLEOTIDE SEQUENCE</scope>
    <source>
        <strain evidence="1">MA461A</strain>
    </source>
</reference>
<dbReference type="Proteomes" id="UP000789920">
    <property type="component" value="Unassembled WGS sequence"/>
</dbReference>
<gene>
    <name evidence="1" type="ORF">RPERSI_LOCUS23743</name>
</gene>
<feature type="non-terminal residue" evidence="1">
    <location>
        <position position="1"/>
    </location>
</feature>
<organism evidence="1 2">
    <name type="scientific">Racocetra persica</name>
    <dbReference type="NCBI Taxonomy" id="160502"/>
    <lineage>
        <taxon>Eukaryota</taxon>
        <taxon>Fungi</taxon>
        <taxon>Fungi incertae sedis</taxon>
        <taxon>Mucoromycota</taxon>
        <taxon>Glomeromycotina</taxon>
        <taxon>Glomeromycetes</taxon>
        <taxon>Diversisporales</taxon>
        <taxon>Gigasporaceae</taxon>
        <taxon>Racocetra</taxon>
    </lineage>
</organism>
<keyword evidence="2" id="KW-1185">Reference proteome</keyword>